<dbReference type="GO" id="GO:0016787">
    <property type="term" value="F:hydrolase activity"/>
    <property type="evidence" value="ECO:0007669"/>
    <property type="project" value="UniProtKB-KW"/>
</dbReference>
<protein>
    <submittedName>
        <fullName evidence="3">Diadenosine tetraphosphate (Ap4A) HIT family hydrolase</fullName>
    </submittedName>
</protein>
<organism evidence="3 4">
    <name type="scientific">Plasticicumulans lactativorans</name>
    <dbReference type="NCBI Taxonomy" id="1133106"/>
    <lineage>
        <taxon>Bacteria</taxon>
        <taxon>Pseudomonadati</taxon>
        <taxon>Pseudomonadota</taxon>
        <taxon>Gammaproteobacteria</taxon>
        <taxon>Candidatus Competibacteraceae</taxon>
        <taxon>Plasticicumulans</taxon>
    </lineage>
</organism>
<dbReference type="Gene3D" id="3.30.428.10">
    <property type="entry name" value="HIT-like"/>
    <property type="match status" value="1"/>
</dbReference>
<evidence type="ECO:0000256" key="1">
    <source>
        <dbReference type="PROSITE-ProRule" id="PRU00464"/>
    </source>
</evidence>
<keyword evidence="4" id="KW-1185">Reference proteome</keyword>
<dbReference type="PROSITE" id="PS51084">
    <property type="entry name" value="HIT_2"/>
    <property type="match status" value="1"/>
</dbReference>
<dbReference type="InterPro" id="IPR011146">
    <property type="entry name" value="HIT-like"/>
</dbReference>
<dbReference type="SUPFAM" id="SSF54197">
    <property type="entry name" value="HIT-like"/>
    <property type="match status" value="1"/>
</dbReference>
<dbReference type="Pfam" id="PF01230">
    <property type="entry name" value="HIT"/>
    <property type="match status" value="1"/>
</dbReference>
<sequence length="133" mass="14620">MFELHPRLAADTVEVCRLPLSHLLLMDDARFPWLILVPARTGARELHRLDPVDRAQLLDEIVRASTALETLFSPDKLNVGALGNLVPQLHVHVVVRRVGDAAWPGPVWGSGSREPYAAPAREALRTRLAAALA</sequence>
<dbReference type="InterPro" id="IPR026026">
    <property type="entry name" value="HIT_Hint"/>
</dbReference>
<dbReference type="EMBL" id="SLWY01000021">
    <property type="protein sequence ID" value="TCO78897.1"/>
    <property type="molecule type" value="Genomic_DNA"/>
</dbReference>
<dbReference type="PIRSF" id="PIRSF000714">
    <property type="entry name" value="HIT"/>
    <property type="match status" value="1"/>
</dbReference>
<evidence type="ECO:0000259" key="2">
    <source>
        <dbReference type="PROSITE" id="PS51084"/>
    </source>
</evidence>
<name>A0A4R2L145_9GAMM</name>
<proteinExistence type="predicted"/>
<dbReference type="OrthoDB" id="9799145at2"/>
<evidence type="ECO:0000313" key="3">
    <source>
        <dbReference type="EMBL" id="TCO78897.1"/>
    </source>
</evidence>
<reference evidence="3 4" key="1">
    <citation type="submission" date="2019-03" db="EMBL/GenBank/DDBJ databases">
        <title>Genomic Encyclopedia of Type Strains, Phase IV (KMG-IV): sequencing the most valuable type-strain genomes for metagenomic binning, comparative biology and taxonomic classification.</title>
        <authorList>
            <person name="Goeker M."/>
        </authorList>
    </citation>
    <scope>NUCLEOTIDE SEQUENCE [LARGE SCALE GENOMIC DNA]</scope>
    <source>
        <strain evidence="3 4">DSM 25287</strain>
    </source>
</reference>
<accession>A0A4R2L145</accession>
<feature type="domain" description="HIT" evidence="2">
    <location>
        <begin position="34"/>
        <end position="103"/>
    </location>
</feature>
<dbReference type="RefSeq" id="WP_132544872.1">
    <property type="nucleotide sequence ID" value="NZ_SLWY01000021.1"/>
</dbReference>
<comment type="caution">
    <text evidence="1">Lacks conserved residue(s) required for the propagation of feature annotation.</text>
</comment>
<gene>
    <name evidence="3" type="ORF">EV699_12110</name>
</gene>
<evidence type="ECO:0000313" key="4">
    <source>
        <dbReference type="Proteomes" id="UP000295765"/>
    </source>
</evidence>
<dbReference type="AlphaFoldDB" id="A0A4R2L145"/>
<dbReference type="InterPro" id="IPR036265">
    <property type="entry name" value="HIT-like_sf"/>
</dbReference>
<dbReference type="Proteomes" id="UP000295765">
    <property type="component" value="Unassembled WGS sequence"/>
</dbReference>
<keyword evidence="3" id="KW-0378">Hydrolase</keyword>
<comment type="caution">
    <text evidence="3">The sequence shown here is derived from an EMBL/GenBank/DDBJ whole genome shotgun (WGS) entry which is preliminary data.</text>
</comment>